<comment type="subcellular location">
    <subcellularLocation>
        <location evidence="1">Cell membrane</location>
        <topology evidence="1">Lipid-anchor</topology>
        <topology evidence="1">GPI-anchor</topology>
    </subcellularLocation>
</comment>
<keyword evidence="12" id="KW-0449">Lipoprotein</keyword>
<dbReference type="PRINTS" id="PR00113">
    <property type="entry name" value="ALKPHPHTASE"/>
</dbReference>
<comment type="cofactor">
    <cofactor evidence="14">
        <name>Mg(2+)</name>
        <dbReference type="ChEBI" id="CHEBI:18420"/>
    </cofactor>
    <text evidence="14">Binds 1 Mg(2+) ion.</text>
</comment>
<accession>B4JRZ1</accession>
<evidence type="ECO:0000256" key="16">
    <source>
        <dbReference type="RuleBase" id="RU003947"/>
    </source>
</evidence>
<comment type="catalytic activity">
    <reaction evidence="16">
        <text>a phosphate monoester + H2O = an alcohol + phosphate</text>
        <dbReference type="Rhea" id="RHEA:15017"/>
        <dbReference type="ChEBI" id="CHEBI:15377"/>
        <dbReference type="ChEBI" id="CHEBI:30879"/>
        <dbReference type="ChEBI" id="CHEBI:43474"/>
        <dbReference type="ChEBI" id="CHEBI:67140"/>
        <dbReference type="EC" id="3.1.3.1"/>
    </reaction>
</comment>
<feature type="binding site" evidence="14">
    <location>
        <position position="93"/>
    </location>
    <ligand>
        <name>Zn(2+)</name>
        <dbReference type="ChEBI" id="CHEBI:29105"/>
        <label>2</label>
    </ligand>
</feature>
<keyword evidence="7 16" id="KW-0378">Hydrolase</keyword>
<sequence>MLLQTNVVIVIALLFTGCYAAPECTRSAEYCKDRLMHPDLEETKGQQQQQGRRVDGEETTAYWREHGINFVKGKLGEKLNKGKAKNVILFLGDGMGVTTTSTARTLLGGEEKSLSFELFPHTGLSKTYSVDLIVPDSACTATAYLCGVKAQEGTIGVNGFVPRTDCKVILDKTNYVDSIAKWAMDAGKWSGLVTTTRVTHASPAGVYAHTAERDWENDAEVANDCGAKSGVEDIAYQLINGEVGSKLKLILGGGRKNFVDSTLVEWGKRIDGLNLIEQFKAESTKNVYVDTEQDLMDLDVTQPDRILGLFQDDHMLYHMETNESTTQPTLEQMTRKAIEYMSQNDEGYFLFIEGGRIDHAHHDNYARMALDETVEFSKAIAAARELTNEEDTLLVVTADHSHAFAYAGYANRGTDVFSKAPVIGNDGIPHMILSYANGPSAVNFYKAETKERVDPTTVVTGSRYDEFPAGVPLDSETHGGDDVLVYALGPWSHLFTGVYEQNTIPHMMAYSACLGDGLTICSQTKS</sequence>
<dbReference type="OrthoDB" id="5818554at2759"/>
<evidence type="ECO:0000256" key="4">
    <source>
        <dbReference type="ARBA" id="ARBA00022475"/>
    </source>
</evidence>
<proteinExistence type="inferred from homology"/>
<dbReference type="Pfam" id="PF00245">
    <property type="entry name" value="Alk_phosphatase"/>
    <property type="match status" value="1"/>
</dbReference>
<keyword evidence="6 14" id="KW-0479">Metal-binding</keyword>
<dbReference type="OMA" id="GSADTEY"/>
<evidence type="ECO:0000256" key="12">
    <source>
        <dbReference type="ARBA" id="ARBA00023288"/>
    </source>
</evidence>
<feature type="binding site" evidence="14">
    <location>
        <position position="478"/>
    </location>
    <ligand>
        <name>Zn(2+)</name>
        <dbReference type="ChEBI" id="CHEBI:29105"/>
        <label>2</label>
    </ligand>
</feature>
<evidence type="ECO:0000256" key="6">
    <source>
        <dbReference type="ARBA" id="ARBA00022723"/>
    </source>
</evidence>
<comment type="similarity">
    <text evidence="2 15">Belongs to the alkaline phosphatase family.</text>
</comment>
<name>B4JRZ1_DROGR</name>
<dbReference type="FunFam" id="3.40.720.10:FF:000008">
    <property type="entry name" value="Alkaline phosphatase"/>
    <property type="match status" value="1"/>
</dbReference>
<keyword evidence="8 14" id="KW-0862">Zinc</keyword>
<dbReference type="HOGENOM" id="CLU_008539_4_0_1"/>
<dbReference type="PANTHER" id="PTHR11596">
    <property type="entry name" value="ALKALINE PHOSPHATASE"/>
    <property type="match status" value="1"/>
</dbReference>
<evidence type="ECO:0000256" key="10">
    <source>
        <dbReference type="ARBA" id="ARBA00023136"/>
    </source>
</evidence>
<dbReference type="EMBL" id="CH916373">
    <property type="protein sequence ID" value="EDV94531.1"/>
    <property type="molecule type" value="Genomic_DNA"/>
</dbReference>
<evidence type="ECO:0000256" key="17">
    <source>
        <dbReference type="SAM" id="SignalP"/>
    </source>
</evidence>
<feature type="active site" description="Phosphoserine intermediate" evidence="13">
    <location>
        <position position="137"/>
    </location>
</feature>
<comment type="cofactor">
    <cofactor evidence="14">
        <name>Zn(2+)</name>
        <dbReference type="ChEBI" id="CHEBI:29105"/>
    </cofactor>
    <text evidence="14">Binds 2 Zn(2+) ions.</text>
</comment>
<feature type="binding site" evidence="14">
    <location>
        <position position="358"/>
    </location>
    <ligand>
        <name>Zn(2+)</name>
        <dbReference type="ChEBI" id="CHEBI:29105"/>
        <label>2</label>
    </ligand>
</feature>
<keyword evidence="4" id="KW-1003">Cell membrane</keyword>
<dbReference type="FunCoup" id="B4JRZ1">
    <property type="interactions" value="150"/>
</dbReference>
<feature type="binding site" evidence="14">
    <location>
        <position position="362"/>
    </location>
    <ligand>
        <name>Zn(2+)</name>
        <dbReference type="ChEBI" id="CHEBI:29105"/>
        <label>2</label>
    </ligand>
</feature>
<feature type="binding site" evidence="14">
    <location>
        <position position="93"/>
    </location>
    <ligand>
        <name>Mg(2+)</name>
        <dbReference type="ChEBI" id="CHEBI:18420"/>
    </ligand>
</feature>
<dbReference type="InterPro" id="IPR018299">
    <property type="entry name" value="Alkaline_phosphatase_AS"/>
</dbReference>
<feature type="binding site" evidence="14">
    <location>
        <position position="353"/>
    </location>
    <ligand>
        <name>Zn(2+)</name>
        <dbReference type="ChEBI" id="CHEBI:29105"/>
        <label>1</label>
    </ligand>
</feature>
<evidence type="ECO:0000256" key="14">
    <source>
        <dbReference type="PIRSR" id="PIRSR601952-2"/>
    </source>
</evidence>
<evidence type="ECO:0000256" key="11">
    <source>
        <dbReference type="ARBA" id="ARBA00023180"/>
    </source>
</evidence>
<gene>
    <name evidence="18" type="primary">Dgri\GH19241</name>
    <name evidence="18" type="ORF">Dgri_GH19241</name>
</gene>
<dbReference type="GO" id="GO:0046872">
    <property type="term" value="F:metal ion binding"/>
    <property type="evidence" value="ECO:0007669"/>
    <property type="project" value="UniProtKB-KW"/>
</dbReference>
<dbReference type="GO" id="GO:0005886">
    <property type="term" value="C:plasma membrane"/>
    <property type="evidence" value="ECO:0007669"/>
    <property type="project" value="UniProtKB-SubCell"/>
</dbReference>
<dbReference type="SUPFAM" id="SSF53649">
    <property type="entry name" value="Alkaline phosphatase-like"/>
    <property type="match status" value="1"/>
</dbReference>
<dbReference type="GO" id="GO:0098552">
    <property type="term" value="C:side of membrane"/>
    <property type="evidence" value="ECO:0007669"/>
    <property type="project" value="UniProtKB-KW"/>
</dbReference>
<dbReference type="PhylomeDB" id="B4JRZ1"/>
<dbReference type="InterPro" id="IPR017850">
    <property type="entry name" value="Alkaline_phosphatase_core_sf"/>
</dbReference>
<keyword evidence="9 14" id="KW-0460">Magnesium</keyword>
<keyword evidence="17" id="KW-0732">Signal</keyword>
<feature type="binding site" evidence="14">
    <location>
        <position position="200"/>
    </location>
    <ligand>
        <name>Mg(2+)</name>
        <dbReference type="ChEBI" id="CHEBI:18420"/>
    </ligand>
</feature>
<dbReference type="InParanoid" id="B4JRZ1"/>
<feature type="binding site" evidence="14">
    <location>
        <position position="202"/>
    </location>
    <ligand>
        <name>Mg(2+)</name>
        <dbReference type="ChEBI" id="CHEBI:18420"/>
    </ligand>
</feature>
<feature type="binding site" evidence="14">
    <location>
        <position position="400"/>
    </location>
    <ligand>
        <name>Zn(2+)</name>
        <dbReference type="ChEBI" id="CHEBI:29105"/>
        <label>2</label>
    </ligand>
</feature>
<reference evidence="18 19" key="1">
    <citation type="journal article" date="2007" name="Nature">
        <title>Evolution of genes and genomes on the Drosophila phylogeny.</title>
        <authorList>
            <consortium name="Drosophila 12 Genomes Consortium"/>
            <person name="Clark A.G."/>
            <person name="Eisen M.B."/>
            <person name="Smith D.R."/>
            <person name="Bergman C.M."/>
            <person name="Oliver B."/>
            <person name="Markow T.A."/>
            <person name="Kaufman T.C."/>
            <person name="Kellis M."/>
            <person name="Gelbart W."/>
            <person name="Iyer V.N."/>
            <person name="Pollard D.A."/>
            <person name="Sackton T.B."/>
            <person name="Larracuente A.M."/>
            <person name="Singh N.D."/>
            <person name="Abad J.P."/>
            <person name="Abt D.N."/>
            <person name="Adryan B."/>
            <person name="Aguade M."/>
            <person name="Akashi H."/>
            <person name="Anderson W.W."/>
            <person name="Aquadro C.F."/>
            <person name="Ardell D.H."/>
            <person name="Arguello R."/>
            <person name="Artieri C.G."/>
            <person name="Barbash D.A."/>
            <person name="Barker D."/>
            <person name="Barsanti P."/>
            <person name="Batterham P."/>
            <person name="Batzoglou S."/>
            <person name="Begun D."/>
            <person name="Bhutkar A."/>
            <person name="Blanco E."/>
            <person name="Bosak S.A."/>
            <person name="Bradley R.K."/>
            <person name="Brand A.D."/>
            <person name="Brent M.R."/>
            <person name="Brooks A.N."/>
            <person name="Brown R.H."/>
            <person name="Butlin R.K."/>
            <person name="Caggese C."/>
            <person name="Calvi B.R."/>
            <person name="Bernardo de Carvalho A."/>
            <person name="Caspi A."/>
            <person name="Castrezana S."/>
            <person name="Celniker S.E."/>
            <person name="Chang J.L."/>
            <person name="Chapple C."/>
            <person name="Chatterji S."/>
            <person name="Chinwalla A."/>
            <person name="Civetta A."/>
            <person name="Clifton S.W."/>
            <person name="Comeron J.M."/>
            <person name="Costello J.C."/>
            <person name="Coyne J.A."/>
            <person name="Daub J."/>
            <person name="David R.G."/>
            <person name="Delcher A.L."/>
            <person name="Delehaunty K."/>
            <person name="Do C.B."/>
            <person name="Ebling H."/>
            <person name="Edwards K."/>
            <person name="Eickbush T."/>
            <person name="Evans J.D."/>
            <person name="Filipski A."/>
            <person name="Findeiss S."/>
            <person name="Freyhult E."/>
            <person name="Fulton L."/>
            <person name="Fulton R."/>
            <person name="Garcia A.C."/>
            <person name="Gardiner A."/>
            <person name="Garfield D.A."/>
            <person name="Garvin B.E."/>
            <person name="Gibson G."/>
            <person name="Gilbert D."/>
            <person name="Gnerre S."/>
            <person name="Godfrey J."/>
            <person name="Good R."/>
            <person name="Gotea V."/>
            <person name="Gravely B."/>
            <person name="Greenberg A.J."/>
            <person name="Griffiths-Jones S."/>
            <person name="Gross S."/>
            <person name="Guigo R."/>
            <person name="Gustafson E.A."/>
            <person name="Haerty W."/>
            <person name="Hahn M.W."/>
            <person name="Halligan D.L."/>
            <person name="Halpern A.L."/>
            <person name="Halter G.M."/>
            <person name="Han M.V."/>
            <person name="Heger A."/>
            <person name="Hillier L."/>
            <person name="Hinrichs A.S."/>
            <person name="Holmes I."/>
            <person name="Hoskins R.A."/>
            <person name="Hubisz M.J."/>
            <person name="Hultmark D."/>
            <person name="Huntley M.A."/>
            <person name="Jaffe D.B."/>
            <person name="Jagadeeshan S."/>
            <person name="Jeck W.R."/>
            <person name="Johnson J."/>
            <person name="Jones C.D."/>
            <person name="Jordan W.C."/>
            <person name="Karpen G.H."/>
            <person name="Kataoka E."/>
            <person name="Keightley P.D."/>
            <person name="Kheradpour P."/>
            <person name="Kirkness E.F."/>
            <person name="Koerich L.B."/>
            <person name="Kristiansen K."/>
            <person name="Kudrna D."/>
            <person name="Kulathinal R.J."/>
            <person name="Kumar S."/>
            <person name="Kwok R."/>
            <person name="Lander E."/>
            <person name="Langley C.H."/>
            <person name="Lapoint R."/>
            <person name="Lazzaro B.P."/>
            <person name="Lee S.J."/>
            <person name="Levesque L."/>
            <person name="Li R."/>
            <person name="Lin C.F."/>
            <person name="Lin M.F."/>
            <person name="Lindblad-Toh K."/>
            <person name="Llopart A."/>
            <person name="Long M."/>
            <person name="Low L."/>
            <person name="Lozovsky E."/>
            <person name="Lu J."/>
            <person name="Luo M."/>
            <person name="Machado C.A."/>
            <person name="Makalowski W."/>
            <person name="Marzo M."/>
            <person name="Matsuda M."/>
            <person name="Matzkin L."/>
            <person name="McAllister B."/>
            <person name="McBride C.S."/>
            <person name="McKernan B."/>
            <person name="McKernan K."/>
            <person name="Mendez-Lago M."/>
            <person name="Minx P."/>
            <person name="Mollenhauer M.U."/>
            <person name="Montooth K."/>
            <person name="Mount S.M."/>
            <person name="Mu X."/>
            <person name="Myers E."/>
            <person name="Negre B."/>
            <person name="Newfeld S."/>
            <person name="Nielsen R."/>
            <person name="Noor M.A."/>
            <person name="O'Grady P."/>
            <person name="Pachter L."/>
            <person name="Papaceit M."/>
            <person name="Parisi M.J."/>
            <person name="Parisi M."/>
            <person name="Parts L."/>
            <person name="Pedersen J.S."/>
            <person name="Pesole G."/>
            <person name="Phillippy A.M."/>
            <person name="Ponting C.P."/>
            <person name="Pop M."/>
            <person name="Porcelli D."/>
            <person name="Powell J.R."/>
            <person name="Prohaska S."/>
            <person name="Pruitt K."/>
            <person name="Puig M."/>
            <person name="Quesneville H."/>
            <person name="Ram K.R."/>
            <person name="Rand D."/>
            <person name="Rasmussen M.D."/>
            <person name="Reed L.K."/>
            <person name="Reenan R."/>
            <person name="Reily A."/>
            <person name="Remington K.A."/>
            <person name="Rieger T.T."/>
            <person name="Ritchie M.G."/>
            <person name="Robin C."/>
            <person name="Rogers Y.H."/>
            <person name="Rohde C."/>
            <person name="Rozas J."/>
            <person name="Rubenfield M.J."/>
            <person name="Ruiz A."/>
            <person name="Russo S."/>
            <person name="Salzberg S.L."/>
            <person name="Sanchez-Gracia A."/>
            <person name="Saranga D.J."/>
            <person name="Sato H."/>
            <person name="Schaeffer S.W."/>
            <person name="Schatz M.C."/>
            <person name="Schlenke T."/>
            <person name="Schwartz R."/>
            <person name="Segarra C."/>
            <person name="Singh R.S."/>
            <person name="Sirot L."/>
            <person name="Sirota M."/>
            <person name="Sisneros N.B."/>
            <person name="Smith C.D."/>
            <person name="Smith T.F."/>
            <person name="Spieth J."/>
            <person name="Stage D.E."/>
            <person name="Stark A."/>
            <person name="Stephan W."/>
            <person name="Strausberg R.L."/>
            <person name="Strempel S."/>
            <person name="Sturgill D."/>
            <person name="Sutton G."/>
            <person name="Sutton G.G."/>
            <person name="Tao W."/>
            <person name="Teichmann S."/>
            <person name="Tobari Y.N."/>
            <person name="Tomimura Y."/>
            <person name="Tsolas J.M."/>
            <person name="Valente V.L."/>
            <person name="Venter E."/>
            <person name="Venter J.C."/>
            <person name="Vicario S."/>
            <person name="Vieira F.G."/>
            <person name="Vilella A.J."/>
            <person name="Villasante A."/>
            <person name="Walenz B."/>
            <person name="Wang J."/>
            <person name="Wasserman M."/>
            <person name="Watts T."/>
            <person name="Wilson D."/>
            <person name="Wilson R.K."/>
            <person name="Wing R.A."/>
            <person name="Wolfner M.F."/>
            <person name="Wong A."/>
            <person name="Wong G.K."/>
            <person name="Wu C.I."/>
            <person name="Wu G."/>
            <person name="Yamamoto D."/>
            <person name="Yang H.P."/>
            <person name="Yang S.P."/>
            <person name="Yorke J.A."/>
            <person name="Yoshida K."/>
            <person name="Zdobnov E."/>
            <person name="Zhang P."/>
            <person name="Zhang Y."/>
            <person name="Zimin A.V."/>
            <person name="Baldwin J."/>
            <person name="Abdouelleil A."/>
            <person name="Abdulkadir J."/>
            <person name="Abebe A."/>
            <person name="Abera B."/>
            <person name="Abreu J."/>
            <person name="Acer S.C."/>
            <person name="Aftuck L."/>
            <person name="Alexander A."/>
            <person name="An P."/>
            <person name="Anderson E."/>
            <person name="Anderson S."/>
            <person name="Arachi H."/>
            <person name="Azer M."/>
            <person name="Bachantsang P."/>
            <person name="Barry A."/>
            <person name="Bayul T."/>
            <person name="Berlin A."/>
            <person name="Bessette D."/>
            <person name="Bloom T."/>
            <person name="Blye J."/>
            <person name="Boguslavskiy L."/>
            <person name="Bonnet C."/>
            <person name="Boukhgalter B."/>
            <person name="Bourzgui I."/>
            <person name="Brown A."/>
            <person name="Cahill P."/>
            <person name="Channer S."/>
            <person name="Cheshatsang Y."/>
            <person name="Chuda L."/>
            <person name="Citroen M."/>
            <person name="Collymore A."/>
            <person name="Cooke P."/>
            <person name="Costello M."/>
            <person name="D'Aco K."/>
            <person name="Daza R."/>
            <person name="De Haan G."/>
            <person name="DeGray S."/>
            <person name="DeMaso C."/>
            <person name="Dhargay N."/>
            <person name="Dooley K."/>
            <person name="Dooley E."/>
            <person name="Doricent M."/>
            <person name="Dorje P."/>
            <person name="Dorjee K."/>
            <person name="Dupes A."/>
            <person name="Elong R."/>
            <person name="Falk J."/>
            <person name="Farina A."/>
            <person name="Faro S."/>
            <person name="Ferguson D."/>
            <person name="Fisher S."/>
            <person name="Foley C.D."/>
            <person name="Franke A."/>
            <person name="Friedrich D."/>
            <person name="Gadbois L."/>
            <person name="Gearin G."/>
            <person name="Gearin C.R."/>
            <person name="Giannoukos G."/>
            <person name="Goode T."/>
            <person name="Graham J."/>
            <person name="Grandbois E."/>
            <person name="Grewal S."/>
            <person name="Gyaltsen K."/>
            <person name="Hafez N."/>
            <person name="Hagos B."/>
            <person name="Hall J."/>
            <person name="Henson C."/>
            <person name="Hollinger A."/>
            <person name="Honan T."/>
            <person name="Huard M.D."/>
            <person name="Hughes L."/>
            <person name="Hurhula B."/>
            <person name="Husby M.E."/>
            <person name="Kamat A."/>
            <person name="Kanga B."/>
            <person name="Kashin S."/>
            <person name="Khazanovich D."/>
            <person name="Kisner P."/>
            <person name="Lance K."/>
            <person name="Lara M."/>
            <person name="Lee W."/>
            <person name="Lennon N."/>
            <person name="Letendre F."/>
            <person name="LeVine R."/>
            <person name="Lipovsky A."/>
            <person name="Liu X."/>
            <person name="Liu J."/>
            <person name="Liu S."/>
            <person name="Lokyitsang T."/>
            <person name="Lokyitsang Y."/>
            <person name="Lubonja R."/>
            <person name="Lui A."/>
            <person name="MacDonald P."/>
            <person name="Magnisalis V."/>
            <person name="Maru K."/>
            <person name="Matthews C."/>
            <person name="McCusker W."/>
            <person name="McDonough S."/>
            <person name="Mehta T."/>
            <person name="Meldrim J."/>
            <person name="Meneus L."/>
            <person name="Mihai O."/>
            <person name="Mihalev A."/>
            <person name="Mihova T."/>
            <person name="Mittelman R."/>
            <person name="Mlenga V."/>
            <person name="Montmayeur A."/>
            <person name="Mulrain L."/>
            <person name="Navidi A."/>
            <person name="Naylor J."/>
            <person name="Negash T."/>
            <person name="Nguyen T."/>
            <person name="Nguyen N."/>
            <person name="Nicol R."/>
            <person name="Norbu C."/>
            <person name="Norbu N."/>
            <person name="Novod N."/>
            <person name="O'Neill B."/>
            <person name="Osman S."/>
            <person name="Markiewicz E."/>
            <person name="Oyono O.L."/>
            <person name="Patti C."/>
            <person name="Phunkhang P."/>
            <person name="Pierre F."/>
            <person name="Priest M."/>
            <person name="Raghuraman S."/>
            <person name="Rege F."/>
            <person name="Reyes R."/>
            <person name="Rise C."/>
            <person name="Rogov P."/>
            <person name="Ross K."/>
            <person name="Ryan E."/>
            <person name="Settipalli S."/>
            <person name="Shea T."/>
            <person name="Sherpa N."/>
            <person name="Shi L."/>
            <person name="Shih D."/>
            <person name="Sparrow T."/>
            <person name="Spaulding J."/>
            <person name="Stalker J."/>
            <person name="Stange-Thomann N."/>
            <person name="Stavropoulos S."/>
            <person name="Stone C."/>
            <person name="Strader C."/>
            <person name="Tesfaye S."/>
            <person name="Thomson T."/>
            <person name="Thoulutsang Y."/>
            <person name="Thoulutsang D."/>
            <person name="Topham K."/>
            <person name="Topping I."/>
            <person name="Tsamla T."/>
            <person name="Vassiliev H."/>
            <person name="Vo A."/>
            <person name="Wangchuk T."/>
            <person name="Wangdi T."/>
            <person name="Weiand M."/>
            <person name="Wilkinson J."/>
            <person name="Wilson A."/>
            <person name="Yadav S."/>
            <person name="Young G."/>
            <person name="Yu Q."/>
            <person name="Zembek L."/>
            <person name="Zhong D."/>
            <person name="Zimmer A."/>
            <person name="Zwirko Z."/>
            <person name="Jaffe D.B."/>
            <person name="Alvarez P."/>
            <person name="Brockman W."/>
            <person name="Butler J."/>
            <person name="Chin C."/>
            <person name="Gnerre S."/>
            <person name="Grabherr M."/>
            <person name="Kleber M."/>
            <person name="Mauceli E."/>
            <person name="MacCallum I."/>
        </authorList>
    </citation>
    <scope>NUCLEOTIDE SEQUENCE [LARGE SCALE GENOMIC DNA]</scope>
    <source>
        <strain evidence="19">Tucson 15287-2541.00</strain>
    </source>
</reference>
<keyword evidence="5" id="KW-0336">GPI-anchor</keyword>
<dbReference type="SMART" id="SM00098">
    <property type="entry name" value="alkPPc"/>
    <property type="match status" value="1"/>
</dbReference>
<protein>
    <recommendedName>
        <fullName evidence="3 16">Alkaline phosphatase</fullName>
        <ecNumber evidence="3 16">3.1.3.1</ecNumber>
    </recommendedName>
</protein>
<dbReference type="Proteomes" id="UP000001070">
    <property type="component" value="Unassembled WGS sequence"/>
</dbReference>
<keyword evidence="11" id="KW-0325">Glycoprotein</keyword>
<organism evidence="19">
    <name type="scientific">Drosophila grimshawi</name>
    <name type="common">Hawaiian fruit fly</name>
    <name type="synonym">Idiomyia grimshawi</name>
    <dbReference type="NCBI Taxonomy" id="7222"/>
    <lineage>
        <taxon>Eukaryota</taxon>
        <taxon>Metazoa</taxon>
        <taxon>Ecdysozoa</taxon>
        <taxon>Arthropoda</taxon>
        <taxon>Hexapoda</taxon>
        <taxon>Insecta</taxon>
        <taxon>Pterygota</taxon>
        <taxon>Neoptera</taxon>
        <taxon>Endopterygota</taxon>
        <taxon>Diptera</taxon>
        <taxon>Brachycera</taxon>
        <taxon>Muscomorpha</taxon>
        <taxon>Ephydroidea</taxon>
        <taxon>Drosophilidae</taxon>
        <taxon>Drosophila</taxon>
        <taxon>Hawaiian Drosophila</taxon>
    </lineage>
</organism>
<evidence type="ECO:0000313" key="18">
    <source>
        <dbReference type="EMBL" id="EDV94531.1"/>
    </source>
</evidence>
<dbReference type="InterPro" id="IPR001952">
    <property type="entry name" value="Alkaline_phosphatase"/>
</dbReference>
<evidence type="ECO:0000256" key="15">
    <source>
        <dbReference type="RuleBase" id="RU003946"/>
    </source>
</evidence>
<evidence type="ECO:0000256" key="3">
    <source>
        <dbReference type="ARBA" id="ARBA00012647"/>
    </source>
</evidence>
<dbReference type="AlphaFoldDB" id="B4JRZ1"/>
<keyword evidence="10" id="KW-0472">Membrane</keyword>
<dbReference type="EC" id="3.1.3.1" evidence="3 16"/>
<evidence type="ECO:0000256" key="13">
    <source>
        <dbReference type="PIRSR" id="PIRSR601952-1"/>
    </source>
</evidence>
<dbReference type="PROSITE" id="PS00123">
    <property type="entry name" value="ALKALINE_PHOSPHATASE"/>
    <property type="match status" value="1"/>
</dbReference>
<dbReference type="STRING" id="7222.B4JRZ1"/>
<feature type="binding site" evidence="14">
    <location>
        <position position="399"/>
    </location>
    <ligand>
        <name>Zn(2+)</name>
        <dbReference type="ChEBI" id="CHEBI:29105"/>
        <label>2</label>
    </ligand>
</feature>
<dbReference type="GO" id="GO:0004035">
    <property type="term" value="F:alkaline phosphatase activity"/>
    <property type="evidence" value="ECO:0007669"/>
    <property type="project" value="UniProtKB-EC"/>
</dbReference>
<dbReference type="CDD" id="cd16012">
    <property type="entry name" value="ALP"/>
    <property type="match status" value="1"/>
</dbReference>
<evidence type="ECO:0000256" key="8">
    <source>
        <dbReference type="ARBA" id="ARBA00022833"/>
    </source>
</evidence>
<feature type="signal peptide" evidence="17">
    <location>
        <begin position="1"/>
        <end position="20"/>
    </location>
</feature>
<evidence type="ECO:0000256" key="7">
    <source>
        <dbReference type="ARBA" id="ARBA00022801"/>
    </source>
</evidence>
<evidence type="ECO:0000256" key="9">
    <source>
        <dbReference type="ARBA" id="ARBA00022842"/>
    </source>
</evidence>
<dbReference type="eggNOG" id="KOG4126">
    <property type="taxonomic scope" value="Eukaryota"/>
</dbReference>
<evidence type="ECO:0000256" key="5">
    <source>
        <dbReference type="ARBA" id="ARBA00022622"/>
    </source>
</evidence>
<feature type="chain" id="PRO_5002812731" description="Alkaline phosphatase" evidence="17">
    <location>
        <begin position="21"/>
        <end position="526"/>
    </location>
</feature>
<keyword evidence="19" id="KW-1185">Reference proteome</keyword>
<evidence type="ECO:0000313" key="19">
    <source>
        <dbReference type="Proteomes" id="UP000001070"/>
    </source>
</evidence>
<dbReference type="PANTHER" id="PTHR11596:SF85">
    <property type="entry name" value="ALKALINE PHOSPHATASE-RELATED"/>
    <property type="match status" value="1"/>
</dbReference>
<evidence type="ECO:0000256" key="2">
    <source>
        <dbReference type="ARBA" id="ARBA00005984"/>
    </source>
</evidence>
<dbReference type="Gene3D" id="3.40.720.10">
    <property type="entry name" value="Alkaline Phosphatase, subunit A"/>
    <property type="match status" value="1"/>
</dbReference>
<dbReference type="KEGG" id="dgr:6567572"/>
<evidence type="ECO:0000256" key="1">
    <source>
        <dbReference type="ARBA" id="ARBA00004609"/>
    </source>
</evidence>